<gene>
    <name evidence="2" type="ORF">CR513_03873</name>
</gene>
<evidence type="ECO:0000313" key="3">
    <source>
        <dbReference type="Proteomes" id="UP000257109"/>
    </source>
</evidence>
<evidence type="ECO:0000256" key="1">
    <source>
        <dbReference type="SAM" id="MobiDB-lite"/>
    </source>
</evidence>
<name>A0A371I8Z8_MUCPR</name>
<dbReference type="Proteomes" id="UP000257109">
    <property type="component" value="Unassembled WGS sequence"/>
</dbReference>
<dbReference type="AlphaFoldDB" id="A0A371I8Z8"/>
<reference evidence="2" key="1">
    <citation type="submission" date="2018-05" db="EMBL/GenBank/DDBJ databases">
        <title>Draft genome of Mucuna pruriens seed.</title>
        <authorList>
            <person name="Nnadi N.E."/>
            <person name="Vos R."/>
            <person name="Hasami M.H."/>
            <person name="Devisetty U.K."/>
            <person name="Aguiy J.C."/>
        </authorList>
    </citation>
    <scope>NUCLEOTIDE SEQUENCE [LARGE SCALE GENOMIC DNA]</scope>
    <source>
        <strain evidence="2">JCA_2017</strain>
    </source>
</reference>
<dbReference type="OrthoDB" id="778454at2759"/>
<dbReference type="EMBL" id="QJKJ01000636">
    <property type="protein sequence ID" value="RDY11465.1"/>
    <property type="molecule type" value="Genomic_DNA"/>
</dbReference>
<feature type="region of interest" description="Disordered" evidence="1">
    <location>
        <begin position="51"/>
        <end position="73"/>
    </location>
</feature>
<organism evidence="2 3">
    <name type="scientific">Mucuna pruriens</name>
    <name type="common">Velvet bean</name>
    <name type="synonym">Dolichos pruriens</name>
    <dbReference type="NCBI Taxonomy" id="157652"/>
    <lineage>
        <taxon>Eukaryota</taxon>
        <taxon>Viridiplantae</taxon>
        <taxon>Streptophyta</taxon>
        <taxon>Embryophyta</taxon>
        <taxon>Tracheophyta</taxon>
        <taxon>Spermatophyta</taxon>
        <taxon>Magnoliopsida</taxon>
        <taxon>eudicotyledons</taxon>
        <taxon>Gunneridae</taxon>
        <taxon>Pentapetalae</taxon>
        <taxon>rosids</taxon>
        <taxon>fabids</taxon>
        <taxon>Fabales</taxon>
        <taxon>Fabaceae</taxon>
        <taxon>Papilionoideae</taxon>
        <taxon>50 kb inversion clade</taxon>
        <taxon>NPAAA clade</taxon>
        <taxon>indigoferoid/millettioid clade</taxon>
        <taxon>Phaseoleae</taxon>
        <taxon>Mucuna</taxon>
    </lineage>
</organism>
<keyword evidence="3" id="KW-1185">Reference proteome</keyword>
<proteinExistence type="predicted"/>
<accession>A0A371I8Z8</accession>
<feature type="non-terminal residue" evidence="2">
    <location>
        <position position="1"/>
    </location>
</feature>
<sequence length="169" mass="18192">MVNSTGGATLTESKLSTTGFKISSTTIPATTTTTGSVAEQFTFDGRVDELQSTGSGHLPSQTIANPKGNVSTVSLRNGRELPQQPAPQPKMKPIYIESESEADSLRVEINIPLLNVIKQIPKYAKFLKELCMHKRKKMKGGVEMGGVVSALIKSEEVAAIMQQAMPKKC</sequence>
<comment type="caution">
    <text evidence="2">The sequence shown here is derived from an EMBL/GenBank/DDBJ whole genome shotgun (WGS) entry which is preliminary data.</text>
</comment>
<protein>
    <submittedName>
        <fullName evidence="2">Uncharacterized protein</fullName>
    </submittedName>
</protein>
<evidence type="ECO:0000313" key="2">
    <source>
        <dbReference type="EMBL" id="RDY11465.1"/>
    </source>
</evidence>